<feature type="transmembrane region" description="Helical" evidence="1">
    <location>
        <begin position="12"/>
        <end position="35"/>
    </location>
</feature>
<keyword evidence="3" id="KW-1185">Reference proteome</keyword>
<evidence type="ECO:0000256" key="1">
    <source>
        <dbReference type="SAM" id="Phobius"/>
    </source>
</evidence>
<gene>
    <name evidence="2" type="ORF">PXEA_LOCUS9447</name>
</gene>
<protein>
    <submittedName>
        <fullName evidence="2">Uncharacterized protein</fullName>
    </submittedName>
</protein>
<dbReference type="AlphaFoldDB" id="A0A448WN73"/>
<evidence type="ECO:0000313" key="3">
    <source>
        <dbReference type="Proteomes" id="UP000784294"/>
    </source>
</evidence>
<evidence type="ECO:0000313" key="2">
    <source>
        <dbReference type="EMBL" id="VEL16007.1"/>
    </source>
</evidence>
<dbReference type="Proteomes" id="UP000784294">
    <property type="component" value="Unassembled WGS sequence"/>
</dbReference>
<keyword evidence="1" id="KW-1133">Transmembrane helix</keyword>
<sequence length="104" mass="11817">MTIHLHIHSRHLYISSLSSGLVCLFVCPLVNLQFYPPQTCLAIDLSICIGKLQLYMRVINSPSHRHKGSQTDKHRGNHHCFHASCSLYVMPCVLARPTPVLLYH</sequence>
<keyword evidence="1" id="KW-0812">Transmembrane</keyword>
<reference evidence="2" key="1">
    <citation type="submission" date="2018-11" db="EMBL/GenBank/DDBJ databases">
        <authorList>
            <consortium name="Pathogen Informatics"/>
        </authorList>
    </citation>
    <scope>NUCLEOTIDE SEQUENCE</scope>
</reference>
<name>A0A448WN73_9PLAT</name>
<accession>A0A448WN73</accession>
<dbReference type="EMBL" id="CAAALY010026780">
    <property type="protein sequence ID" value="VEL16007.1"/>
    <property type="molecule type" value="Genomic_DNA"/>
</dbReference>
<organism evidence="2 3">
    <name type="scientific">Protopolystoma xenopodis</name>
    <dbReference type="NCBI Taxonomy" id="117903"/>
    <lineage>
        <taxon>Eukaryota</taxon>
        <taxon>Metazoa</taxon>
        <taxon>Spiralia</taxon>
        <taxon>Lophotrochozoa</taxon>
        <taxon>Platyhelminthes</taxon>
        <taxon>Monogenea</taxon>
        <taxon>Polyopisthocotylea</taxon>
        <taxon>Polystomatidea</taxon>
        <taxon>Polystomatidae</taxon>
        <taxon>Protopolystoma</taxon>
    </lineage>
</organism>
<keyword evidence="1" id="KW-0472">Membrane</keyword>
<comment type="caution">
    <text evidence="2">The sequence shown here is derived from an EMBL/GenBank/DDBJ whole genome shotgun (WGS) entry which is preliminary data.</text>
</comment>
<proteinExistence type="predicted"/>